<sequence>MLKKFSRLITAFDDFSEAGIRRSAQRFGRRNFLSILGGALVGGTTLPMLPFNRSGGRAHAQGADDDTACEYWRYCALDGFLCTCCGGTVSSCPPGSEASAVTWVGTCQNAHDGKAYLISYNDCCGVTSCGRCPCNYNVGERPGYRMGVHNDINWCMANDRGIYHCTVAAVIGVSAGG</sequence>
<accession>A0AB38TDR1</accession>
<keyword evidence="4" id="KW-1185">Reference proteome</keyword>
<dbReference type="Gene3D" id="2.60.30.10">
    <property type="entry name" value="Methylamine/Aralkylamine dehydrogenase light chain"/>
    <property type="match status" value="1"/>
</dbReference>
<protein>
    <submittedName>
        <fullName evidence="3">Amine dehydrogenase</fullName>
    </submittedName>
</protein>
<feature type="transmembrane region" description="Helical" evidence="1">
    <location>
        <begin position="31"/>
        <end position="51"/>
    </location>
</feature>
<name>A0AB38TDR1_9HYPH</name>
<dbReference type="SUPFAM" id="SSF57561">
    <property type="entry name" value="Methylamine dehydrogenase, L chain"/>
    <property type="match status" value="1"/>
</dbReference>
<keyword evidence="1" id="KW-1133">Transmembrane helix</keyword>
<dbReference type="RefSeq" id="WP_081714483.1">
    <property type="nucleotide sequence ID" value="NZ_CP088147.1"/>
</dbReference>
<dbReference type="InterPro" id="IPR013504">
    <property type="entry name" value="MADH/AADH_Ltc_C_dom"/>
</dbReference>
<keyword evidence="1" id="KW-0812">Transmembrane</keyword>
<dbReference type="EMBL" id="CP088147">
    <property type="protein sequence ID" value="UTU53100.1"/>
    <property type="molecule type" value="Genomic_DNA"/>
</dbReference>
<dbReference type="Proteomes" id="UP001060070">
    <property type="component" value="Chromosome"/>
</dbReference>
<gene>
    <name evidence="3" type="ORF">LRP29_06645</name>
</gene>
<dbReference type="GO" id="GO:0016638">
    <property type="term" value="F:oxidoreductase activity, acting on the CH-NH2 group of donors"/>
    <property type="evidence" value="ECO:0007669"/>
    <property type="project" value="InterPro"/>
</dbReference>
<dbReference type="GO" id="GO:0042597">
    <property type="term" value="C:periplasmic space"/>
    <property type="evidence" value="ECO:0007669"/>
    <property type="project" value="InterPro"/>
</dbReference>
<dbReference type="Pfam" id="PF02975">
    <property type="entry name" value="Me-amine-dh_L"/>
    <property type="match status" value="1"/>
</dbReference>
<organism evidence="3 4">
    <name type="scientific">Mesorhizobium ciceri</name>
    <dbReference type="NCBI Taxonomy" id="39645"/>
    <lineage>
        <taxon>Bacteria</taxon>
        <taxon>Pseudomonadati</taxon>
        <taxon>Pseudomonadota</taxon>
        <taxon>Alphaproteobacteria</taxon>
        <taxon>Hyphomicrobiales</taxon>
        <taxon>Phyllobacteriaceae</taxon>
        <taxon>Mesorhizobium</taxon>
    </lineage>
</organism>
<feature type="domain" description="Methylamine/Aralkylamine dehydrogenase light chain C-terminal" evidence="2">
    <location>
        <begin position="64"/>
        <end position="172"/>
    </location>
</feature>
<proteinExistence type="predicted"/>
<dbReference type="AlphaFoldDB" id="A0AB38TDR1"/>
<evidence type="ECO:0000313" key="4">
    <source>
        <dbReference type="Proteomes" id="UP001060070"/>
    </source>
</evidence>
<reference evidence="3 4" key="1">
    <citation type="journal article" date="2022" name="Microbiol. Resour. Announc.">
        <title>Complete Genome Sequence of Mesorhizobium ciceri Strain R30, a Rhizobium Used as a Commercial Inoculant for Chickpea in Argentina.</title>
        <authorList>
            <person name="Foresto E."/>
            <person name="Revale S."/>
            <person name="Primo E."/>
            <person name="Nievas F."/>
            <person name="Carezzano E."/>
            <person name="Puente M."/>
            <person name="Alzari P."/>
            <person name="Mart M."/>
            <person name="Ben-Assaya M."/>
            <person name="Mornico D."/>
            <person name="Santoro M."/>
            <person name="Mart F."/>
            <person name="Giordano W."/>
            <person name="Bogino P."/>
        </authorList>
    </citation>
    <scope>NUCLEOTIDE SEQUENCE [LARGE SCALE GENOMIC DNA]</scope>
    <source>
        <strain evidence="3 4">R30</strain>
    </source>
</reference>
<evidence type="ECO:0000259" key="2">
    <source>
        <dbReference type="Pfam" id="PF02975"/>
    </source>
</evidence>
<evidence type="ECO:0000313" key="3">
    <source>
        <dbReference type="EMBL" id="UTU53100.1"/>
    </source>
</evidence>
<dbReference type="GO" id="GO:0009308">
    <property type="term" value="P:amine metabolic process"/>
    <property type="evidence" value="ECO:0007669"/>
    <property type="project" value="InterPro"/>
</dbReference>
<dbReference type="InterPro" id="IPR036560">
    <property type="entry name" value="MADH/AADH_L_sf"/>
</dbReference>
<evidence type="ECO:0000256" key="1">
    <source>
        <dbReference type="SAM" id="Phobius"/>
    </source>
</evidence>
<keyword evidence="1" id="KW-0472">Membrane</keyword>